<evidence type="ECO:0000313" key="3">
    <source>
        <dbReference type="RefSeq" id="XP_071924494.1"/>
    </source>
</evidence>
<evidence type="ECO:0008006" key="4">
    <source>
        <dbReference type="Google" id="ProtNLM"/>
    </source>
</evidence>
<protein>
    <recommendedName>
        <fullName evidence="4">NB-ARC domain-containing protein</fullName>
    </recommendedName>
</protein>
<evidence type="ECO:0000313" key="2">
    <source>
        <dbReference type="RefSeq" id="XP_071924493.1"/>
    </source>
</evidence>
<name>A0ABM4VY92_COFAR</name>
<sequence>MESYLDLSIAIQTREEIPDTCQDLGRIIPCFDGVVLFNLDSLLLNLQDVSSPFLDIIQSVDGQVGIFRLAWTFLKPVLPQMELIWSVIKGVGKEAGVLDFLIHFNWMLEDKASKNTILMLSELLEMIKLIRVEVFLMEQLKYKANLMVPAKEQILGLHERLQLLRVFLATVKKMNRLLSDSLIEKNKNVKAEEGTTTHLHDFRSSVSNWPRAHELGFIYFLLGYLRVLLNCRTHFIVSVKCQIEVLLTHLKSETIRVTALVGLNDQLEFIINQLRRESLHLDIVSTVGIPGFGKTTSASEEFEF</sequence>
<dbReference type="Proteomes" id="UP001652660">
    <property type="component" value="Chromosome 10c"/>
</dbReference>
<organism evidence="1 2">
    <name type="scientific">Coffea arabica</name>
    <name type="common">Arabian coffee</name>
    <dbReference type="NCBI Taxonomy" id="13443"/>
    <lineage>
        <taxon>Eukaryota</taxon>
        <taxon>Viridiplantae</taxon>
        <taxon>Streptophyta</taxon>
        <taxon>Embryophyta</taxon>
        <taxon>Tracheophyta</taxon>
        <taxon>Spermatophyta</taxon>
        <taxon>Magnoliopsida</taxon>
        <taxon>eudicotyledons</taxon>
        <taxon>Gunneridae</taxon>
        <taxon>Pentapetalae</taxon>
        <taxon>asterids</taxon>
        <taxon>lamiids</taxon>
        <taxon>Gentianales</taxon>
        <taxon>Rubiaceae</taxon>
        <taxon>Ixoroideae</taxon>
        <taxon>Gardenieae complex</taxon>
        <taxon>Bertiereae - Coffeeae clade</taxon>
        <taxon>Coffeeae</taxon>
        <taxon>Coffea</taxon>
    </lineage>
</organism>
<accession>A0ABM4VY92</accession>
<evidence type="ECO:0000313" key="1">
    <source>
        <dbReference type="Proteomes" id="UP001652660"/>
    </source>
</evidence>
<gene>
    <name evidence="2 3" type="primary">LOC140015652</name>
</gene>
<keyword evidence="1" id="KW-1185">Reference proteome</keyword>
<dbReference type="RefSeq" id="XP_071924494.1">
    <property type="nucleotide sequence ID" value="XM_072068393.1"/>
</dbReference>
<reference evidence="2 3" key="1">
    <citation type="submission" date="2025-05" db="UniProtKB">
        <authorList>
            <consortium name="RefSeq"/>
        </authorList>
    </citation>
    <scope>IDENTIFICATION</scope>
    <source>
        <tissue evidence="2 3">Leaves</tissue>
    </source>
</reference>
<dbReference type="RefSeq" id="XP_071924493.1">
    <property type="nucleotide sequence ID" value="XM_072068392.1"/>
</dbReference>
<dbReference type="GeneID" id="140015652"/>
<proteinExistence type="predicted"/>